<reference evidence="2" key="1">
    <citation type="submission" date="2024-10" db="EMBL/GenBank/DDBJ databases">
        <authorList>
            <person name="Ryan C."/>
        </authorList>
    </citation>
    <scope>NUCLEOTIDE SEQUENCE [LARGE SCALE GENOMIC DNA]</scope>
</reference>
<organism evidence="2 3">
    <name type="scientific">Urochloa decumbens</name>
    <dbReference type="NCBI Taxonomy" id="240449"/>
    <lineage>
        <taxon>Eukaryota</taxon>
        <taxon>Viridiplantae</taxon>
        <taxon>Streptophyta</taxon>
        <taxon>Embryophyta</taxon>
        <taxon>Tracheophyta</taxon>
        <taxon>Spermatophyta</taxon>
        <taxon>Magnoliopsida</taxon>
        <taxon>Liliopsida</taxon>
        <taxon>Poales</taxon>
        <taxon>Poaceae</taxon>
        <taxon>PACMAD clade</taxon>
        <taxon>Panicoideae</taxon>
        <taxon>Panicodae</taxon>
        <taxon>Paniceae</taxon>
        <taxon>Melinidinae</taxon>
        <taxon>Urochloa</taxon>
    </lineage>
</organism>
<evidence type="ECO:0000256" key="1">
    <source>
        <dbReference type="SAM" id="MobiDB-lite"/>
    </source>
</evidence>
<feature type="compositionally biased region" description="Basic and acidic residues" evidence="1">
    <location>
        <begin position="15"/>
        <end position="24"/>
    </location>
</feature>
<keyword evidence="3" id="KW-1185">Reference proteome</keyword>
<evidence type="ECO:0000313" key="3">
    <source>
        <dbReference type="Proteomes" id="UP001497457"/>
    </source>
</evidence>
<proteinExistence type="predicted"/>
<feature type="region of interest" description="Disordered" evidence="1">
    <location>
        <begin position="1"/>
        <end position="40"/>
    </location>
</feature>
<dbReference type="AlphaFoldDB" id="A0ABC9FWK0"/>
<dbReference type="EMBL" id="OZ075117">
    <property type="protein sequence ID" value="CAL5082100.1"/>
    <property type="molecule type" value="Genomic_DNA"/>
</dbReference>
<protein>
    <submittedName>
        <fullName evidence="2">Uncharacterized protein</fullName>
    </submittedName>
</protein>
<sequence length="144" mass="16111">MENQVSSHPRRRAHVTKDEAEKGRSSRQLHTRSRSEMRVTYYQRLSPASETESGARAGAARAWAAVRRAAAGVARLYAARRRWSARRRLWGGRGLPLRAKAAAARYEYDSASYARNFDDGTWMAEEGVSWHARSFGASGLSAVQ</sequence>
<dbReference type="Proteomes" id="UP001497457">
    <property type="component" value="Chromosome 7b"/>
</dbReference>
<gene>
    <name evidence="2" type="ORF">URODEC1_LOCUS109082</name>
</gene>
<evidence type="ECO:0000313" key="2">
    <source>
        <dbReference type="EMBL" id="CAL5082100.1"/>
    </source>
</evidence>
<name>A0ABC9FWK0_9POAL</name>
<accession>A0ABC9FWK0</accession>